<keyword evidence="4" id="KW-1185">Reference proteome</keyword>
<sequence length="192" mass="21824">MLKERQKLKKWVFVLIAVSTALFLLPLFFTDHAEKKLEKRGLSRESLLTELNPVVAEKKAELVKKTAAIGITILITDDFRSIEAQDELYKKGRSVDGSIVTKAKGGESYHNYGLAVDFALRKKDGKVIWDMNYDGNRDGKKDWMQVVKIAKDLGFEWGGDWENFPDYPHLQMSFGLSIAQLQRGTKTALLDE</sequence>
<dbReference type="CDD" id="cd14845">
    <property type="entry name" value="L-Ala-D-Glu_peptidase_like"/>
    <property type="match status" value="1"/>
</dbReference>
<dbReference type="EMBL" id="RHLK01000010">
    <property type="protein sequence ID" value="MVP01138.1"/>
    <property type="molecule type" value="Genomic_DNA"/>
</dbReference>
<dbReference type="InterPro" id="IPR039561">
    <property type="entry name" value="Peptidase_M15C"/>
</dbReference>
<dbReference type="InterPro" id="IPR052179">
    <property type="entry name" value="DD-CPase-like"/>
</dbReference>
<keyword evidence="1" id="KW-1133">Transmembrane helix</keyword>
<dbReference type="PANTHER" id="PTHR34385:SF1">
    <property type="entry name" value="PEPTIDOGLYCAN L-ALANYL-D-GLUTAMATE ENDOPEPTIDASE CWLK"/>
    <property type="match status" value="1"/>
</dbReference>
<evidence type="ECO:0000313" key="3">
    <source>
        <dbReference type="EMBL" id="MVP01138.1"/>
    </source>
</evidence>
<organism evidence="3 4">
    <name type="scientific">Paenibacillus lutrae</name>
    <dbReference type="NCBI Taxonomy" id="2078573"/>
    <lineage>
        <taxon>Bacteria</taxon>
        <taxon>Bacillati</taxon>
        <taxon>Bacillota</taxon>
        <taxon>Bacilli</taxon>
        <taxon>Bacillales</taxon>
        <taxon>Paenibacillaceae</taxon>
        <taxon>Paenibacillus</taxon>
    </lineage>
</organism>
<dbReference type="GO" id="GO:0008233">
    <property type="term" value="F:peptidase activity"/>
    <property type="evidence" value="ECO:0007669"/>
    <property type="project" value="InterPro"/>
</dbReference>
<dbReference type="AlphaFoldDB" id="A0A7X3FK06"/>
<dbReference type="InterPro" id="IPR009045">
    <property type="entry name" value="Zn_M74/Hedgehog-like"/>
</dbReference>
<dbReference type="Proteomes" id="UP000490800">
    <property type="component" value="Unassembled WGS sequence"/>
</dbReference>
<dbReference type="Gene3D" id="3.30.1380.10">
    <property type="match status" value="1"/>
</dbReference>
<keyword evidence="1" id="KW-0812">Transmembrane</keyword>
<feature type="transmembrane region" description="Helical" evidence="1">
    <location>
        <begin position="12"/>
        <end position="29"/>
    </location>
</feature>
<evidence type="ECO:0000313" key="4">
    <source>
        <dbReference type="Proteomes" id="UP000490800"/>
    </source>
</evidence>
<comment type="caution">
    <text evidence="3">The sequence shown here is derived from an EMBL/GenBank/DDBJ whole genome shotgun (WGS) entry which is preliminary data.</text>
</comment>
<name>A0A7X3FK06_9BACL</name>
<proteinExistence type="predicted"/>
<protein>
    <submittedName>
        <fullName evidence="3">M15 family peptidase</fullName>
    </submittedName>
</protein>
<dbReference type="PANTHER" id="PTHR34385">
    <property type="entry name" value="D-ALANYL-D-ALANINE CARBOXYPEPTIDASE"/>
    <property type="match status" value="1"/>
</dbReference>
<gene>
    <name evidence="3" type="ORF">EDM21_16700</name>
</gene>
<evidence type="ECO:0000259" key="2">
    <source>
        <dbReference type="Pfam" id="PF13539"/>
    </source>
</evidence>
<reference evidence="3 4" key="1">
    <citation type="journal article" date="2019" name="Microorganisms">
        <title>Paenibacillus lutrae sp. nov., A Chitinolytic Species Isolated from A River Otter in Castril Natural Park, Granada, Spain.</title>
        <authorList>
            <person name="Rodriguez M."/>
            <person name="Reina J.C."/>
            <person name="Bejar V."/>
            <person name="Llamas I."/>
        </authorList>
    </citation>
    <scope>NUCLEOTIDE SEQUENCE [LARGE SCALE GENOMIC DNA]</scope>
    <source>
        <strain evidence="3 4">N10</strain>
    </source>
</reference>
<dbReference type="Pfam" id="PF13539">
    <property type="entry name" value="Peptidase_M15_4"/>
    <property type="match status" value="1"/>
</dbReference>
<dbReference type="SUPFAM" id="SSF55166">
    <property type="entry name" value="Hedgehog/DD-peptidase"/>
    <property type="match status" value="1"/>
</dbReference>
<accession>A0A7X3FK06</accession>
<evidence type="ECO:0000256" key="1">
    <source>
        <dbReference type="SAM" id="Phobius"/>
    </source>
</evidence>
<keyword evidence="1" id="KW-0472">Membrane</keyword>
<feature type="domain" description="Peptidase M15C" evidence="2">
    <location>
        <begin position="103"/>
        <end position="172"/>
    </location>
</feature>